<feature type="compositionally biased region" description="Basic and acidic residues" evidence="2">
    <location>
        <begin position="216"/>
        <end position="242"/>
    </location>
</feature>
<dbReference type="OrthoDB" id="1893133at2759"/>
<dbReference type="PROSITE" id="PS50005">
    <property type="entry name" value="TPR"/>
    <property type="match status" value="1"/>
</dbReference>
<dbReference type="Pfam" id="PF13181">
    <property type="entry name" value="TPR_8"/>
    <property type="match status" value="1"/>
</dbReference>
<feature type="region of interest" description="Disordered" evidence="2">
    <location>
        <begin position="212"/>
        <end position="242"/>
    </location>
</feature>
<proteinExistence type="predicted"/>
<organism evidence="4 5">
    <name type="scientific">Carnegiea gigantea</name>
    <dbReference type="NCBI Taxonomy" id="171969"/>
    <lineage>
        <taxon>Eukaryota</taxon>
        <taxon>Viridiplantae</taxon>
        <taxon>Streptophyta</taxon>
        <taxon>Embryophyta</taxon>
        <taxon>Tracheophyta</taxon>
        <taxon>Spermatophyta</taxon>
        <taxon>Magnoliopsida</taxon>
        <taxon>eudicotyledons</taxon>
        <taxon>Gunneridae</taxon>
        <taxon>Pentapetalae</taxon>
        <taxon>Caryophyllales</taxon>
        <taxon>Cactineae</taxon>
        <taxon>Cactaceae</taxon>
        <taxon>Cactoideae</taxon>
        <taxon>Echinocereeae</taxon>
        <taxon>Carnegiea</taxon>
    </lineage>
</organism>
<dbReference type="InterPro" id="IPR011990">
    <property type="entry name" value="TPR-like_helical_dom_sf"/>
</dbReference>
<sequence length="242" mass="26756">MSMWMDISLQALMILGSVIMYLWIHNIPRKLLAKYQLYRDRSLHQSRRHFVKAAELVNKARSYPRSSPSSLSFAAAAAAEAEAAVRLYPADAANHVVRALALDLQGYKTSALEAIEAALSPLAVSSLSDDEKADALVKRAELRMEVSRLGNSEGVDEAVWRKVEEELTEAVALKRESERGWCLLGECCEGLGKTEKAKEAFEEAVRVQPDSVAAKHGLERAEELRANATSDSREETESRARG</sequence>
<dbReference type="SMART" id="SM00028">
    <property type="entry name" value="TPR"/>
    <property type="match status" value="1"/>
</dbReference>
<keyword evidence="1" id="KW-0802">TPR repeat</keyword>
<accession>A0A9Q1KVI1</accession>
<feature type="transmembrane region" description="Helical" evidence="3">
    <location>
        <begin position="7"/>
        <end position="24"/>
    </location>
</feature>
<comment type="caution">
    <text evidence="4">The sequence shown here is derived from an EMBL/GenBank/DDBJ whole genome shotgun (WGS) entry which is preliminary data.</text>
</comment>
<gene>
    <name evidence="4" type="ORF">Cgig2_004734</name>
</gene>
<feature type="repeat" description="TPR" evidence="1">
    <location>
        <begin position="178"/>
        <end position="211"/>
    </location>
</feature>
<evidence type="ECO:0000256" key="1">
    <source>
        <dbReference type="PROSITE-ProRule" id="PRU00339"/>
    </source>
</evidence>
<keyword evidence="5" id="KW-1185">Reference proteome</keyword>
<dbReference type="EMBL" id="JAKOGI010000016">
    <property type="protein sequence ID" value="KAJ8450277.1"/>
    <property type="molecule type" value="Genomic_DNA"/>
</dbReference>
<name>A0A9Q1KVI1_9CARY</name>
<dbReference type="SUPFAM" id="SSF48452">
    <property type="entry name" value="TPR-like"/>
    <property type="match status" value="1"/>
</dbReference>
<dbReference type="InterPro" id="IPR019734">
    <property type="entry name" value="TPR_rpt"/>
</dbReference>
<reference evidence="4" key="1">
    <citation type="submission" date="2022-04" db="EMBL/GenBank/DDBJ databases">
        <title>Carnegiea gigantea Genome sequencing and assembly v2.</title>
        <authorList>
            <person name="Copetti D."/>
            <person name="Sanderson M.J."/>
            <person name="Burquez A."/>
            <person name="Wojciechowski M.F."/>
        </authorList>
    </citation>
    <scope>NUCLEOTIDE SEQUENCE</scope>
    <source>
        <strain evidence="4">SGP5-SGP5p</strain>
        <tissue evidence="4">Aerial part</tissue>
    </source>
</reference>
<evidence type="ECO:0000256" key="2">
    <source>
        <dbReference type="SAM" id="MobiDB-lite"/>
    </source>
</evidence>
<evidence type="ECO:0000313" key="5">
    <source>
        <dbReference type="Proteomes" id="UP001153076"/>
    </source>
</evidence>
<dbReference type="AlphaFoldDB" id="A0A9Q1KVI1"/>
<dbReference type="Gene3D" id="1.25.40.10">
    <property type="entry name" value="Tetratricopeptide repeat domain"/>
    <property type="match status" value="1"/>
</dbReference>
<evidence type="ECO:0000256" key="3">
    <source>
        <dbReference type="SAM" id="Phobius"/>
    </source>
</evidence>
<keyword evidence="3" id="KW-0812">Transmembrane</keyword>
<keyword evidence="3" id="KW-0472">Membrane</keyword>
<protein>
    <submittedName>
        <fullName evidence="4">Uncharacterized protein</fullName>
    </submittedName>
</protein>
<evidence type="ECO:0000313" key="4">
    <source>
        <dbReference type="EMBL" id="KAJ8450277.1"/>
    </source>
</evidence>
<dbReference type="Proteomes" id="UP001153076">
    <property type="component" value="Unassembled WGS sequence"/>
</dbReference>
<keyword evidence="3" id="KW-1133">Transmembrane helix</keyword>